<keyword evidence="6 12" id="KW-0812">Transmembrane</keyword>
<evidence type="ECO:0000256" key="9">
    <source>
        <dbReference type="ARBA" id="ARBA00023224"/>
    </source>
</evidence>
<evidence type="ECO:0000259" key="14">
    <source>
        <dbReference type="PROSITE" id="PS50192"/>
    </source>
</evidence>
<dbReference type="CDD" id="cd06225">
    <property type="entry name" value="HAMP"/>
    <property type="match status" value="1"/>
</dbReference>
<dbReference type="InterPro" id="IPR004089">
    <property type="entry name" value="MCPsignal_dom"/>
</dbReference>
<feature type="domain" description="T-SNARE coiled-coil homology" evidence="14">
    <location>
        <begin position="539"/>
        <end position="601"/>
    </location>
</feature>
<dbReference type="InterPro" id="IPR003660">
    <property type="entry name" value="HAMP_dom"/>
</dbReference>
<dbReference type="PANTHER" id="PTHR32089:SF39">
    <property type="entry name" value="METHYL-ACCEPTING CHEMOTAXIS PROTEIN HLYB"/>
    <property type="match status" value="1"/>
</dbReference>
<keyword evidence="3" id="KW-0488">Methylation</keyword>
<dbReference type="InterPro" id="IPR029151">
    <property type="entry name" value="Sensor-like_sf"/>
</dbReference>
<keyword evidence="2" id="KW-1003">Cell membrane</keyword>
<feature type="transmembrane region" description="Helical" evidence="12">
    <location>
        <begin position="273"/>
        <end position="296"/>
    </location>
</feature>
<feature type="domain" description="HAMP" evidence="15">
    <location>
        <begin position="293"/>
        <end position="347"/>
    </location>
</feature>
<evidence type="ECO:0000256" key="7">
    <source>
        <dbReference type="ARBA" id="ARBA00022989"/>
    </source>
</evidence>
<comment type="similarity">
    <text evidence="10">Belongs to the methyl-accepting chemotaxis (MCP) protein family.</text>
</comment>
<dbReference type="Gene3D" id="3.30.450.20">
    <property type="entry name" value="PAS domain"/>
    <property type="match status" value="2"/>
</dbReference>
<sequence length="624" mass="67610">MNKSLRFSHKILLAASLIVILAFALFTLYNDYLQRNAIRANLESYLAEMGQSTSTTIRNLFEGRIRLVENLAQNIAQHPADAETLMGQQALISSFLTVYLGKVDGSFSVRPDSKMPDGYDPRVRPWYKDGMAASGPLLTEPYIDMTTNKMVMGILDKVSSDVGVVGGDLALDGLVQIINSLNFGGMGYAFLVNDQGKILVHPDNALVMKSLSEAFPQNTPKLSRELTEVQVDGQARLLTFTPIQGLPSANWYIGLSVDKDKAFSMLSTFRNSAVIATLVAVVIIIALLGLLIRVLMQPLHTMTRAMEDIAEGEGDLTKRLNIHNHDEFGVLGSAFNRFVERVHSSIREVSSATEQVNEVALRVVSASNSSMLNSDEQANRTNSVAAAINELGAAAQEIAGNAAQASQHASSARLLAEEGQQVVEHNIQAMNRLSALIVSSSTHIEALNDKTVNIGQILEVITSISQQTNLLALNAAIEAARAGEAGRGFAVVADEVRNLAHRTQESAQQVQGMIEELQVGARTSVETMDQSQRHSQDGVQIANQAGERLGSVTQRIGEIDGMNQSVATATEEQTSVVESINMDINEINTLNQEGVENLQATLRACSDLEQQAARLKQLVGSFRI</sequence>
<dbReference type="Pfam" id="PF00672">
    <property type="entry name" value="HAMP"/>
    <property type="match status" value="1"/>
</dbReference>
<dbReference type="PANTHER" id="PTHR32089">
    <property type="entry name" value="METHYL-ACCEPTING CHEMOTAXIS PROTEIN MCPB"/>
    <property type="match status" value="1"/>
</dbReference>
<dbReference type="Gene3D" id="1.10.287.950">
    <property type="entry name" value="Methyl-accepting chemotaxis protein"/>
    <property type="match status" value="1"/>
</dbReference>
<evidence type="ECO:0000256" key="12">
    <source>
        <dbReference type="SAM" id="Phobius"/>
    </source>
</evidence>
<dbReference type="PROSITE" id="PS50885">
    <property type="entry name" value="HAMP"/>
    <property type="match status" value="1"/>
</dbReference>
<comment type="caution">
    <text evidence="16">The sequence shown here is derived from an EMBL/GenBank/DDBJ whole genome shotgun (WGS) entry which is preliminary data.</text>
</comment>
<comment type="subcellular location">
    <subcellularLocation>
        <location evidence="1">Cell inner membrane</location>
        <topology evidence="1">Multi-pass membrane protein</topology>
    </subcellularLocation>
</comment>
<evidence type="ECO:0000256" key="6">
    <source>
        <dbReference type="ARBA" id="ARBA00022692"/>
    </source>
</evidence>
<name>A0ABU5VEB1_9PSED</name>
<dbReference type="CDD" id="cd11386">
    <property type="entry name" value="MCP_signal"/>
    <property type="match status" value="1"/>
</dbReference>
<evidence type="ECO:0000256" key="4">
    <source>
        <dbReference type="ARBA" id="ARBA00022500"/>
    </source>
</evidence>
<dbReference type="CDD" id="cd12912">
    <property type="entry name" value="PDC2_MCP_like"/>
    <property type="match status" value="1"/>
</dbReference>
<dbReference type="PRINTS" id="PR00260">
    <property type="entry name" value="CHEMTRNSDUCR"/>
</dbReference>
<keyword evidence="4" id="KW-0145">Chemotaxis</keyword>
<evidence type="ECO:0000256" key="1">
    <source>
        <dbReference type="ARBA" id="ARBA00004429"/>
    </source>
</evidence>
<evidence type="ECO:0000313" key="16">
    <source>
        <dbReference type="EMBL" id="MEA5671711.1"/>
    </source>
</evidence>
<dbReference type="PROSITE" id="PS50111">
    <property type="entry name" value="CHEMOTAXIS_TRANSDUC_2"/>
    <property type="match status" value="1"/>
</dbReference>
<evidence type="ECO:0000256" key="11">
    <source>
        <dbReference type="PROSITE-ProRule" id="PRU00284"/>
    </source>
</evidence>
<accession>A0ABU5VEB1</accession>
<keyword evidence="7 12" id="KW-1133">Transmembrane helix</keyword>
<keyword evidence="9 11" id="KW-0807">Transducer</keyword>
<protein>
    <submittedName>
        <fullName evidence="16">Methyl-accepting chemotaxis protein</fullName>
    </submittedName>
</protein>
<organism evidence="16 17">
    <name type="scientific">Pseudomonas machongensis</name>
    <dbReference type="NCBI Taxonomy" id="3110229"/>
    <lineage>
        <taxon>Bacteria</taxon>
        <taxon>Pseudomonadati</taxon>
        <taxon>Pseudomonadota</taxon>
        <taxon>Gammaproteobacteria</taxon>
        <taxon>Pseudomonadales</taxon>
        <taxon>Pseudomonadaceae</taxon>
        <taxon>Pseudomonas</taxon>
    </lineage>
</organism>
<keyword evidence="5" id="KW-0997">Cell inner membrane</keyword>
<gene>
    <name evidence="16" type="ORF">VA602_10205</name>
</gene>
<evidence type="ECO:0000256" key="8">
    <source>
        <dbReference type="ARBA" id="ARBA00023136"/>
    </source>
</evidence>
<feature type="domain" description="Methyl-accepting transducer" evidence="13">
    <location>
        <begin position="352"/>
        <end position="588"/>
    </location>
</feature>
<dbReference type="SMART" id="SM00283">
    <property type="entry name" value="MA"/>
    <property type="match status" value="1"/>
</dbReference>
<dbReference type="SUPFAM" id="SSF58104">
    <property type="entry name" value="Methyl-accepting chemotaxis protein (MCP) signaling domain"/>
    <property type="match status" value="1"/>
</dbReference>
<proteinExistence type="inferred from homology"/>
<keyword evidence="17" id="KW-1185">Reference proteome</keyword>
<evidence type="ECO:0000259" key="15">
    <source>
        <dbReference type="PROSITE" id="PS50885"/>
    </source>
</evidence>
<dbReference type="Pfam" id="PF02743">
    <property type="entry name" value="dCache_1"/>
    <property type="match status" value="1"/>
</dbReference>
<dbReference type="Proteomes" id="UP001302573">
    <property type="component" value="Unassembled WGS sequence"/>
</dbReference>
<dbReference type="Pfam" id="PF00015">
    <property type="entry name" value="MCPsignal"/>
    <property type="match status" value="1"/>
</dbReference>
<dbReference type="SUPFAM" id="SSF103190">
    <property type="entry name" value="Sensory domain-like"/>
    <property type="match status" value="1"/>
</dbReference>
<dbReference type="SMART" id="SM00304">
    <property type="entry name" value="HAMP"/>
    <property type="match status" value="1"/>
</dbReference>
<evidence type="ECO:0000313" key="17">
    <source>
        <dbReference type="Proteomes" id="UP001302573"/>
    </source>
</evidence>
<dbReference type="InterPro" id="IPR004090">
    <property type="entry name" value="Chemotax_Me-accpt_rcpt"/>
</dbReference>
<dbReference type="PROSITE" id="PS50192">
    <property type="entry name" value="T_SNARE"/>
    <property type="match status" value="1"/>
</dbReference>
<evidence type="ECO:0000256" key="3">
    <source>
        <dbReference type="ARBA" id="ARBA00022481"/>
    </source>
</evidence>
<dbReference type="InterPro" id="IPR033479">
    <property type="entry name" value="dCache_1"/>
</dbReference>
<dbReference type="EMBL" id="JAYFUI010000095">
    <property type="protein sequence ID" value="MEA5671711.1"/>
    <property type="molecule type" value="Genomic_DNA"/>
</dbReference>
<reference evidence="16 17" key="1">
    <citation type="submission" date="2023-12" db="EMBL/GenBank/DDBJ databases">
        <title>Pseudomonas machongensis sp. nov., isolated from wilted pepper plants (Capsicum annuum).</title>
        <authorList>
            <person name="Qiu M."/>
            <person name="Li Y."/>
            <person name="Liu Q."/>
            <person name="Zhang X."/>
            <person name="Huang Y."/>
            <person name="Guo R."/>
            <person name="Hu M."/>
            <person name="Zhou J."/>
            <person name="Zhou X."/>
        </authorList>
    </citation>
    <scope>NUCLEOTIDE SEQUENCE [LARGE SCALE GENOMIC DNA]</scope>
    <source>
        <strain evidence="16 17">MH2</strain>
    </source>
</reference>
<evidence type="ECO:0000256" key="5">
    <source>
        <dbReference type="ARBA" id="ARBA00022519"/>
    </source>
</evidence>
<evidence type="ECO:0000256" key="10">
    <source>
        <dbReference type="ARBA" id="ARBA00029447"/>
    </source>
</evidence>
<dbReference type="InterPro" id="IPR000727">
    <property type="entry name" value="T_SNARE_dom"/>
</dbReference>
<keyword evidence="8 12" id="KW-0472">Membrane</keyword>
<evidence type="ECO:0000259" key="13">
    <source>
        <dbReference type="PROSITE" id="PS50111"/>
    </source>
</evidence>
<evidence type="ECO:0000256" key="2">
    <source>
        <dbReference type="ARBA" id="ARBA00022475"/>
    </source>
</evidence>
<feature type="transmembrane region" description="Helical" evidence="12">
    <location>
        <begin position="12"/>
        <end position="29"/>
    </location>
</feature>
<dbReference type="RefSeq" id="WP_323453155.1">
    <property type="nucleotide sequence ID" value="NZ_JAYFUI010000095.1"/>
</dbReference>